<keyword evidence="1" id="KW-1133">Transmembrane helix</keyword>
<evidence type="ECO:0000313" key="2">
    <source>
        <dbReference type="EMBL" id="EQB16313.1"/>
    </source>
</evidence>
<reference evidence="2 3" key="1">
    <citation type="journal article" date="2013" name="Genome Announc.">
        <title>Draft Genome Sequence of Sphingobium lactosutens Strain DS20T, Isolated from a Hexachlorocyclohexane Dumpsite.</title>
        <authorList>
            <person name="Kumar R."/>
            <person name="Dwivedi V."/>
            <person name="Negi V."/>
            <person name="Khurana J.P."/>
            <person name="Lal R."/>
        </authorList>
    </citation>
    <scope>NUCLEOTIDE SEQUENCE [LARGE SCALE GENOMIC DNA]</scope>
    <source>
        <strain evidence="2 3">DS20</strain>
    </source>
</reference>
<dbReference type="PANTHER" id="PTHR34980:SF2">
    <property type="entry name" value="INNER MEMBRANE PROTEIN YHAH-RELATED"/>
    <property type="match status" value="1"/>
</dbReference>
<feature type="transmembrane region" description="Helical" evidence="1">
    <location>
        <begin position="117"/>
        <end position="136"/>
    </location>
</feature>
<keyword evidence="1" id="KW-0812">Transmembrane</keyword>
<name>T0HW07_9SPHN</name>
<comment type="caution">
    <text evidence="2">The sequence shown here is derived from an EMBL/GenBank/DDBJ whole genome shotgun (WGS) entry which is preliminary data.</text>
</comment>
<dbReference type="InterPro" id="IPR008523">
    <property type="entry name" value="DUF805"/>
</dbReference>
<dbReference type="PATRIC" id="fig|1331060.3.peg.1581"/>
<dbReference type="AlphaFoldDB" id="T0HW07"/>
<gene>
    <name evidence="2" type="ORF">RLDS_08325</name>
</gene>
<dbReference type="Proteomes" id="UP000015531">
    <property type="component" value="Unassembled WGS sequence"/>
</dbReference>
<dbReference type="GO" id="GO:0005886">
    <property type="term" value="C:plasma membrane"/>
    <property type="evidence" value="ECO:0007669"/>
    <property type="project" value="TreeGrafter"/>
</dbReference>
<keyword evidence="3" id="KW-1185">Reference proteome</keyword>
<accession>T0HW07</accession>
<keyword evidence="1" id="KW-0472">Membrane</keyword>
<dbReference type="Pfam" id="PF05656">
    <property type="entry name" value="DUF805"/>
    <property type="match status" value="1"/>
</dbReference>
<dbReference type="EMBL" id="ATDP01000077">
    <property type="protein sequence ID" value="EQB16313.1"/>
    <property type="molecule type" value="Genomic_DNA"/>
</dbReference>
<feature type="transmembrane region" description="Helical" evidence="1">
    <location>
        <begin position="61"/>
        <end position="80"/>
    </location>
</feature>
<evidence type="ECO:0000313" key="3">
    <source>
        <dbReference type="Proteomes" id="UP000015531"/>
    </source>
</evidence>
<feature type="transmembrane region" description="Helical" evidence="1">
    <location>
        <begin position="34"/>
        <end position="55"/>
    </location>
</feature>
<evidence type="ECO:0008006" key="4">
    <source>
        <dbReference type="Google" id="ProtNLM"/>
    </source>
</evidence>
<sequence length="150" mass="16877">MTYPSGTKAELALLRRTIYGVADFNGRSRRTEVLLYHFAIALVGVMLGFTAGVALQGTLASFLMAVLQIAVILPMFALFARRLHDQNRSAWWVLIMPAGFGWNMMRHDLLATVFPPRWADIIYVCLVIAMLLLLYWPGTHGPNRFGPDPR</sequence>
<dbReference type="RefSeq" id="WP_021225469.1">
    <property type="nucleotide sequence ID" value="NZ_ATDP01000077.1"/>
</dbReference>
<protein>
    <recommendedName>
        <fullName evidence="4">DUF805 domain-containing protein</fullName>
    </recommendedName>
</protein>
<evidence type="ECO:0000256" key="1">
    <source>
        <dbReference type="SAM" id="Phobius"/>
    </source>
</evidence>
<organism evidence="2 3">
    <name type="scientific">Sphingobium lactosutens DS20</name>
    <dbReference type="NCBI Taxonomy" id="1331060"/>
    <lineage>
        <taxon>Bacteria</taxon>
        <taxon>Pseudomonadati</taxon>
        <taxon>Pseudomonadota</taxon>
        <taxon>Alphaproteobacteria</taxon>
        <taxon>Sphingomonadales</taxon>
        <taxon>Sphingomonadaceae</taxon>
        <taxon>Sphingobium</taxon>
    </lineage>
</organism>
<dbReference type="PANTHER" id="PTHR34980">
    <property type="entry name" value="INNER MEMBRANE PROTEIN-RELATED-RELATED"/>
    <property type="match status" value="1"/>
</dbReference>
<dbReference type="eggNOG" id="COG3152">
    <property type="taxonomic scope" value="Bacteria"/>
</dbReference>
<proteinExistence type="predicted"/>